<feature type="compositionally biased region" description="Low complexity" evidence="1">
    <location>
        <begin position="1635"/>
        <end position="1647"/>
    </location>
</feature>
<evidence type="ECO:0000313" key="3">
    <source>
        <dbReference type="Proteomes" id="UP000625711"/>
    </source>
</evidence>
<protein>
    <submittedName>
        <fullName evidence="2">Uncharacterized protein</fullName>
    </submittedName>
</protein>
<feature type="region of interest" description="Disordered" evidence="1">
    <location>
        <begin position="1534"/>
        <end position="1568"/>
    </location>
</feature>
<feature type="compositionally biased region" description="Basic and acidic residues" evidence="1">
    <location>
        <begin position="928"/>
        <end position="938"/>
    </location>
</feature>
<feature type="compositionally biased region" description="Acidic residues" evidence="1">
    <location>
        <begin position="1456"/>
        <end position="1474"/>
    </location>
</feature>
<feature type="region of interest" description="Disordered" evidence="1">
    <location>
        <begin position="850"/>
        <end position="985"/>
    </location>
</feature>
<feature type="compositionally biased region" description="Low complexity" evidence="1">
    <location>
        <begin position="1541"/>
        <end position="1550"/>
    </location>
</feature>
<feature type="compositionally biased region" description="Basic and acidic residues" evidence="1">
    <location>
        <begin position="1405"/>
        <end position="1415"/>
    </location>
</feature>
<name>A0A834M033_RHYFE</name>
<feature type="compositionally biased region" description="Low complexity" evidence="1">
    <location>
        <begin position="1710"/>
        <end position="1719"/>
    </location>
</feature>
<feature type="compositionally biased region" description="Pro residues" evidence="1">
    <location>
        <begin position="84"/>
        <end position="106"/>
    </location>
</feature>
<feature type="compositionally biased region" description="Low complexity" evidence="1">
    <location>
        <begin position="1416"/>
        <end position="1427"/>
    </location>
</feature>
<feature type="compositionally biased region" description="Polar residues" evidence="1">
    <location>
        <begin position="761"/>
        <end position="775"/>
    </location>
</feature>
<feature type="compositionally biased region" description="Acidic residues" evidence="1">
    <location>
        <begin position="952"/>
        <end position="985"/>
    </location>
</feature>
<accession>A0A834M033</accession>
<dbReference type="Proteomes" id="UP000625711">
    <property type="component" value="Unassembled WGS sequence"/>
</dbReference>
<feature type="compositionally biased region" description="Low complexity" evidence="1">
    <location>
        <begin position="441"/>
        <end position="474"/>
    </location>
</feature>
<feature type="region of interest" description="Disordered" evidence="1">
    <location>
        <begin position="1630"/>
        <end position="1659"/>
    </location>
</feature>
<gene>
    <name evidence="2" type="ORF">GWI33_020776</name>
</gene>
<feature type="compositionally biased region" description="Polar residues" evidence="1">
    <location>
        <begin position="1329"/>
        <end position="1360"/>
    </location>
</feature>
<proteinExistence type="predicted"/>
<evidence type="ECO:0000256" key="1">
    <source>
        <dbReference type="SAM" id="MobiDB-lite"/>
    </source>
</evidence>
<organism evidence="2 3">
    <name type="scientific">Rhynchophorus ferrugineus</name>
    <name type="common">Red palm weevil</name>
    <name type="synonym">Curculio ferrugineus</name>
    <dbReference type="NCBI Taxonomy" id="354439"/>
    <lineage>
        <taxon>Eukaryota</taxon>
        <taxon>Metazoa</taxon>
        <taxon>Ecdysozoa</taxon>
        <taxon>Arthropoda</taxon>
        <taxon>Hexapoda</taxon>
        <taxon>Insecta</taxon>
        <taxon>Pterygota</taxon>
        <taxon>Neoptera</taxon>
        <taxon>Endopterygota</taxon>
        <taxon>Coleoptera</taxon>
        <taxon>Polyphaga</taxon>
        <taxon>Cucujiformia</taxon>
        <taxon>Curculionidae</taxon>
        <taxon>Dryophthorinae</taxon>
        <taxon>Rhynchophorus</taxon>
    </lineage>
</organism>
<feature type="region of interest" description="Disordered" evidence="1">
    <location>
        <begin position="1324"/>
        <end position="1498"/>
    </location>
</feature>
<feature type="compositionally biased region" description="Basic and acidic residues" evidence="1">
    <location>
        <begin position="1099"/>
        <end position="1114"/>
    </location>
</feature>
<feature type="region of interest" description="Disordered" evidence="1">
    <location>
        <begin position="1097"/>
        <end position="1148"/>
    </location>
</feature>
<feature type="compositionally biased region" description="Basic and acidic residues" evidence="1">
    <location>
        <begin position="29"/>
        <end position="42"/>
    </location>
</feature>
<feature type="compositionally biased region" description="Pro residues" evidence="1">
    <location>
        <begin position="745"/>
        <end position="756"/>
    </location>
</feature>
<feature type="compositionally biased region" description="Basic and acidic residues" evidence="1">
    <location>
        <begin position="1428"/>
        <end position="1446"/>
    </location>
</feature>
<feature type="region of interest" description="Disordered" evidence="1">
    <location>
        <begin position="678"/>
        <end position="705"/>
    </location>
</feature>
<sequence length="1841" mass="210239">MDPPPCVQNAMMTKDKKPFTYTPGGIDLSEVRSPRMQRRIERNANLGGVADMPRAPPPPAPNAGPLPPSALAALRPQTQVQVFPGPPPPPPMQKNIPPPPPPPTCPLPTQKVTTGDNQVLERPDMTKIIPENPMSLLRKTGGPTPRKSFVEQMYQEPASPPVQQQRPAQPYQPPQQQYQSPQQQYQPPQQQYQPPQQQYQPPQQQYQSPQQQYQPPSPPQQQTPRQYQPPIVERQPTLPRQEQPQRTVSSNVGSLYIPPLNQSSQPSHQQKIVTPPTPPDRQPQSQSPGTPTLKEAPRPWQQKNVQPQQELPPWARKDEEEGIQYIPAQTAAAPSMQQRWQQPAKTSPAPPQPPVKQTNQFSPRPAQTPPNQQYSPNSFPVHIEIRSVPYQQDAEPENERSPNAVYVTQPLVFQHPGHQGTPPQQQNPPRQQQPASPSPYQPQIASPNQYQQKQSQNNQNYYQQTRQTVQQQSRVESEGVRIIPIQVEGRNQPVTPGSERNLSRQQSWGNQPTQSNSFKAIQKFTRTDDDEDDETPVTQHSPRYPQEMTEQVRKMKINDNGHFKQDIEIQHEEDPRYRGGYIPSRIFRMLDESVGNGQPQPYVHPSEQVVPEPKKYMGSNIPSRSFKILQAMTAPSDSSANANYNEEIPYNPAYHPYNYPYYPPPYWPDYYPTFYPQESSDSSKSCDKISSKSGRSTPLPQPAPPYMPPYWPDYYNGFYPTEQSDSSSKLSERSSRSGRSTPLPTVAPPPAMPTYWPPYVQQKTPSTGFVRSQSTPPRPEKQKRPQTPKPFAERPPSIEEQYQYAPYPVYPPYYDPYFYSYYYRYPPMMPPYPYYPPAVENEELSGYSSMDEMSTYNGRKPSLKRRNSLENSNNSVQSLRNHFEVRSKSAAPRVTITPSSCSEEKINIPLPPDKNEESEDSETEVEEEAKPKVQELRRLSSIKSVPNINVYAEEDYLETESDSEESSDEESEDDEDDEIIVVENNDDIIPHQLSVIYEESERGDSRWSFRPSSVASEVTTIAEQKSEDEEELEDFLSSQNVKYKINLFQETNEKLSVSSSGGNTTKLYAKEEESSATFKFETSSTSRCMSPFTVNNSHILDDKHNENENEKSINRFDLTTSNKVEHYSKSNETSERSDDNNPKDNMSENIENIYNNVDKSGEVCEYVDCNESKQQNDEDWWGMIANEEMVHVKRSSINVVKECDNKILKAEHVMSGVENETCTIVSKSEHTKDEISLNIMKETEESKSTIVFDNSFFDNLPSSNRNSIYDILKEEEDTEEIISGGTLMRVDSFASRLEQIQKSSGLWNLESLEKRNVIQTIEEEYNEPQDVSNDISTGNSESDNQIEQSAAENENINKQTAAVEEITNNDSDKESEEVDFWSQIKSDDDDFKPRKRSIYPSPYYRTEDVESKEADSASSRHSSFSKSRITEETKETQSISHEECYESHQNYSETNVEQDSDETSDSESSEDELQPTEIDRNNRNSDSRSRSLEPQTIKERIEALRQSITQKQQKLYEKEEITCSVKHKISAIEAPAESRSKTASTKSSVKSFEEYSEEEEVDSGVISDISRHISDNEEFPELKKLTRYERAATHSRLFKLLQDECDLEEEEEEIMMSKEEKFSRLSIRQRKGENKLSPSRSKLSLPLTKCNENDEDSPPINEKLVNELIQSLLRSKKAQMFRNMPKEKLHDAAVRILQEGVDSSGDTPSEEFSSLLSPLRGDTESSTPAQTPQEFYGDYNEYKQYYDSWSEASPDIVPSRAFKLLQDHLGASKLGTIEGFLAKCPRVLSSKNIQKEILKLLDESGLDSSCTSSQNLPQSNDVPFEVWVLINLIYNSLDRKH</sequence>
<feature type="region of interest" description="Disordered" evidence="1">
    <location>
        <begin position="722"/>
        <end position="799"/>
    </location>
</feature>
<comment type="caution">
    <text evidence="2">The sequence shown here is derived from an EMBL/GenBank/DDBJ whole genome shotgun (WGS) entry which is preliminary data.</text>
</comment>
<feature type="compositionally biased region" description="Polar residues" evidence="1">
    <location>
        <begin position="1724"/>
        <end position="1733"/>
    </location>
</feature>
<evidence type="ECO:0000313" key="2">
    <source>
        <dbReference type="EMBL" id="KAF7265693.1"/>
    </source>
</evidence>
<feature type="compositionally biased region" description="Basic and acidic residues" evidence="1">
    <location>
        <begin position="1477"/>
        <end position="1498"/>
    </location>
</feature>
<feature type="compositionally biased region" description="Low complexity" evidence="1">
    <location>
        <begin position="161"/>
        <end position="214"/>
    </location>
</feature>
<feature type="compositionally biased region" description="Polar residues" evidence="1">
    <location>
        <begin position="869"/>
        <end position="880"/>
    </location>
</feature>
<feature type="compositionally biased region" description="Low complexity" evidence="1">
    <location>
        <begin position="414"/>
        <end position="435"/>
    </location>
</feature>
<feature type="compositionally biased region" description="Pro residues" evidence="1">
    <location>
        <begin position="54"/>
        <end position="68"/>
    </location>
</feature>
<feature type="compositionally biased region" description="Polar residues" evidence="1">
    <location>
        <begin position="369"/>
        <end position="378"/>
    </location>
</feature>
<feature type="compositionally biased region" description="Basic and acidic residues" evidence="1">
    <location>
        <begin position="1123"/>
        <end position="1146"/>
    </location>
</feature>
<feature type="region of interest" description="Disordered" evidence="1">
    <location>
        <begin position="1699"/>
        <end position="1734"/>
    </location>
</feature>
<reference evidence="2" key="1">
    <citation type="submission" date="2020-08" db="EMBL/GenBank/DDBJ databases">
        <title>Genome sequencing and assembly of the red palm weevil Rhynchophorus ferrugineus.</title>
        <authorList>
            <person name="Dias G.B."/>
            <person name="Bergman C.M."/>
            <person name="Manee M."/>
        </authorList>
    </citation>
    <scope>NUCLEOTIDE SEQUENCE</scope>
    <source>
        <strain evidence="2">AA-2017</strain>
        <tissue evidence="2">Whole larva</tissue>
    </source>
</reference>
<feature type="compositionally biased region" description="Polar residues" evidence="1">
    <location>
        <begin position="260"/>
        <end position="272"/>
    </location>
</feature>
<feature type="compositionally biased region" description="Acidic residues" evidence="1">
    <location>
        <begin position="916"/>
        <end position="927"/>
    </location>
</feature>
<keyword evidence="3" id="KW-1185">Reference proteome</keyword>
<dbReference type="OrthoDB" id="6107953at2759"/>
<dbReference type="EMBL" id="JAACXV010014584">
    <property type="protein sequence ID" value="KAF7265693.1"/>
    <property type="molecule type" value="Genomic_DNA"/>
</dbReference>
<feature type="compositionally biased region" description="Polar residues" evidence="1">
    <location>
        <begin position="238"/>
        <end position="253"/>
    </location>
</feature>
<feature type="compositionally biased region" description="Polar residues" evidence="1">
    <location>
        <begin position="492"/>
        <end position="519"/>
    </location>
</feature>
<feature type="region of interest" description="Disordered" evidence="1">
    <location>
        <begin position="1"/>
        <end position="544"/>
    </location>
</feature>